<dbReference type="OrthoDB" id="2333384at2759"/>
<dbReference type="eggNOG" id="KOG3780">
    <property type="taxonomic scope" value="Eukaryota"/>
</dbReference>
<dbReference type="PANTHER" id="PTHR11188">
    <property type="entry name" value="ARRESTIN DOMAIN CONTAINING PROTEIN"/>
    <property type="match status" value="1"/>
</dbReference>
<dbReference type="GO" id="GO:0005829">
    <property type="term" value="C:cytosol"/>
    <property type="evidence" value="ECO:0007669"/>
    <property type="project" value="TreeGrafter"/>
</dbReference>
<organism evidence="3 4">
    <name type="scientific">Naumovozyma dairenensis (strain ATCC 10597 / BCRC 20456 / CBS 421 / NBRC 0211 / NRRL Y-12639)</name>
    <name type="common">Saccharomyces dairenensis</name>
    <dbReference type="NCBI Taxonomy" id="1071378"/>
    <lineage>
        <taxon>Eukaryota</taxon>
        <taxon>Fungi</taxon>
        <taxon>Dikarya</taxon>
        <taxon>Ascomycota</taxon>
        <taxon>Saccharomycotina</taxon>
        <taxon>Saccharomycetes</taxon>
        <taxon>Saccharomycetales</taxon>
        <taxon>Saccharomycetaceae</taxon>
        <taxon>Naumovozyma</taxon>
    </lineage>
</organism>
<dbReference type="GO" id="GO:0071333">
    <property type="term" value="P:cellular response to glucose stimulus"/>
    <property type="evidence" value="ECO:0007669"/>
    <property type="project" value="EnsemblFungi"/>
</dbReference>
<evidence type="ECO:0000313" key="4">
    <source>
        <dbReference type="Proteomes" id="UP000000689"/>
    </source>
</evidence>
<feature type="domain" description="Arrestin C-terminal-like" evidence="2">
    <location>
        <begin position="225"/>
        <end position="384"/>
    </location>
</feature>
<dbReference type="Gene3D" id="2.60.40.640">
    <property type="match status" value="1"/>
</dbReference>
<dbReference type="InterPro" id="IPR014752">
    <property type="entry name" value="Arrestin-like_C"/>
</dbReference>
<evidence type="ECO:0000259" key="2">
    <source>
        <dbReference type="SMART" id="SM01017"/>
    </source>
</evidence>
<dbReference type="Proteomes" id="UP000000689">
    <property type="component" value="Chromosome 7"/>
</dbReference>
<dbReference type="GeneID" id="13927048"/>
<dbReference type="GO" id="GO:0009410">
    <property type="term" value="P:response to xenobiotic stimulus"/>
    <property type="evidence" value="ECO:0007669"/>
    <property type="project" value="EnsemblFungi"/>
</dbReference>
<dbReference type="SUPFAM" id="SSF81296">
    <property type="entry name" value="E set domains"/>
    <property type="match status" value="1"/>
</dbReference>
<dbReference type="GO" id="GO:0005886">
    <property type="term" value="C:plasma membrane"/>
    <property type="evidence" value="ECO:0007669"/>
    <property type="project" value="EnsemblFungi"/>
</dbReference>
<feature type="region of interest" description="Disordered" evidence="1">
    <location>
        <begin position="718"/>
        <end position="749"/>
    </location>
</feature>
<dbReference type="Pfam" id="PF02752">
    <property type="entry name" value="Arrestin_C"/>
    <property type="match status" value="1"/>
</dbReference>
<dbReference type="HOGENOM" id="CLU_018982_1_0_1"/>
<sequence>MLSSASKFSKDPSLFDIRIKNAVNDVLIIKGTPAEAPSILLSGSIVISVLEPLHIKNLKLKLYGRLRLNIPLSSAKGTPVKYNGWEKRFYQYSWDQFDIHEYCTTTLNGRRSIASRSSGNIAGMRKRAQSSASLSSLSSSTSITSNSSRTLMTGNYEIPFSAILPGSTTESVEGLDNASVTYKLEAVIERPRSADLICKKHLRIVRTMSPDSLEISETISVDNSWPGKVDYSISIPTKAIAIGSSTPINIMLIPLLKGLKLGSVKIYLVENSQYCGAYGGVIPQERVVSKLKLKDPLMHESYMKQHGVSDEKQDDNDTAYQDRWDISTTLQVPTSLTKCTQDCNILSNIKVRHKLRCVLSLTNPDGHVSELRASLPIKLFISPFVSLKVKSPETLDKEIGPFIARSPYSSLNNSSSPDLNNPADEEEDVIFSRVSSEVNVSAPNNDVRTNINGRSTTSTPMSAFDAANGLMAPPNYGNHIFDKLWGEVPNTDNPSTCGTVTPMESGRLNTQVPLNQNNNDMSNNNPQNQQLLGEYNMPSINILQPQPQLLSSSRSPSSFSSPRFATPEAFIIRSPTLTPGFSQQSRTSSFSRQASSSSLANDWELVSLSRVPSYHKAMKSDIPEDDLPPTYPPSKTKNSGKSIKRPANTHYRSNSSLLAVPETSNRPRSLSNRSLNGSSNSLRALSKANTDIYRHTRQISNSSLSSIKNRTVSQQFSLNMTPVSNRNSSSTSIQQMQRNSSSTRNLSASQRSNSFASFIDLFSRKDKN</sequence>
<dbReference type="OMA" id="IAVDNTW"/>
<dbReference type="EMBL" id="HE580273">
    <property type="protein sequence ID" value="CCK73581.1"/>
    <property type="molecule type" value="Genomic_DNA"/>
</dbReference>
<dbReference type="GO" id="GO:0030674">
    <property type="term" value="F:protein-macromolecule adaptor activity"/>
    <property type="evidence" value="ECO:0007669"/>
    <property type="project" value="TreeGrafter"/>
</dbReference>
<dbReference type="InterPro" id="IPR050357">
    <property type="entry name" value="Arrestin_domain-protein"/>
</dbReference>
<name>J7S4Q3_NAUDC</name>
<feature type="region of interest" description="Disordered" evidence="1">
    <location>
        <begin position="435"/>
        <end position="460"/>
    </location>
</feature>
<dbReference type="STRING" id="1071378.J7S4Q3"/>
<dbReference type="AlphaFoldDB" id="J7S4Q3"/>
<evidence type="ECO:0000256" key="1">
    <source>
        <dbReference type="SAM" id="MobiDB-lite"/>
    </source>
</evidence>
<dbReference type="InterPro" id="IPR011022">
    <property type="entry name" value="Arrestin_C-like"/>
</dbReference>
<reference evidence="3 4" key="1">
    <citation type="journal article" date="2011" name="Proc. Natl. Acad. Sci. U.S.A.">
        <title>Evolutionary erosion of yeast sex chromosomes by mating-type switching accidents.</title>
        <authorList>
            <person name="Gordon J.L."/>
            <person name="Armisen D."/>
            <person name="Proux-Wera E."/>
            <person name="Oheigeartaigh S.S."/>
            <person name="Byrne K.P."/>
            <person name="Wolfe K.H."/>
        </authorList>
    </citation>
    <scope>NUCLEOTIDE SEQUENCE [LARGE SCALE GENOMIC DNA]</scope>
    <source>
        <strain evidence="4">ATCC 10597 / BCRC 20456 / CBS 421 / NBRC 0211 / NRRL Y-12639</strain>
    </source>
</reference>
<dbReference type="KEGG" id="ndi:NDAI_0G05980"/>
<dbReference type="GO" id="GO:0070086">
    <property type="term" value="P:ubiquitin-dependent endocytosis"/>
    <property type="evidence" value="ECO:0007669"/>
    <property type="project" value="EnsemblFungi"/>
</dbReference>
<evidence type="ECO:0000313" key="3">
    <source>
        <dbReference type="EMBL" id="CCK73581.1"/>
    </source>
</evidence>
<dbReference type="GO" id="GO:0031625">
    <property type="term" value="F:ubiquitin protein ligase binding"/>
    <property type="evidence" value="ECO:0007669"/>
    <property type="project" value="EnsemblFungi"/>
</dbReference>
<dbReference type="InterPro" id="IPR014756">
    <property type="entry name" value="Ig_E-set"/>
</dbReference>
<proteinExistence type="predicted"/>
<dbReference type="PANTHER" id="PTHR11188:SF17">
    <property type="entry name" value="FI21816P1"/>
    <property type="match status" value="1"/>
</dbReference>
<dbReference type="SMART" id="SM01017">
    <property type="entry name" value="Arrestin_C"/>
    <property type="match status" value="1"/>
</dbReference>
<protein>
    <recommendedName>
        <fullName evidence="2">Arrestin C-terminal-like domain-containing protein</fullName>
    </recommendedName>
</protein>
<dbReference type="GO" id="GO:0002092">
    <property type="term" value="P:positive regulation of receptor internalization"/>
    <property type="evidence" value="ECO:0007669"/>
    <property type="project" value="EnsemblFungi"/>
</dbReference>
<dbReference type="RefSeq" id="XP_003980257.1">
    <property type="nucleotide sequence ID" value="XM_003980208.1"/>
</dbReference>
<accession>J7S4Q3</accession>
<feature type="region of interest" description="Disordered" evidence="1">
    <location>
        <begin position="619"/>
        <end position="682"/>
    </location>
</feature>
<keyword evidence="4" id="KW-1185">Reference proteome</keyword>
<gene>
    <name evidence="3" type="primary">NDAI0G05980</name>
    <name evidence="3" type="ordered locus">NDAI_0G05980</name>
</gene>
<feature type="compositionally biased region" description="Low complexity" evidence="1">
    <location>
        <begin position="664"/>
        <end position="682"/>
    </location>
</feature>